<dbReference type="AlphaFoldDB" id="A0A2U1MT99"/>
<protein>
    <submittedName>
        <fullName evidence="2">Uncharacterized protein</fullName>
    </submittedName>
</protein>
<comment type="caution">
    <text evidence="2">The sequence shown here is derived from an EMBL/GenBank/DDBJ whole genome shotgun (WGS) entry which is preliminary data.</text>
</comment>
<evidence type="ECO:0000256" key="1">
    <source>
        <dbReference type="SAM" id="Phobius"/>
    </source>
</evidence>
<reference evidence="2 3" key="1">
    <citation type="journal article" date="2018" name="Mol. Plant">
        <title>The genome of Artemisia annua provides insight into the evolution of Asteraceae family and artemisinin biosynthesis.</title>
        <authorList>
            <person name="Shen Q."/>
            <person name="Zhang L."/>
            <person name="Liao Z."/>
            <person name="Wang S."/>
            <person name="Yan T."/>
            <person name="Shi P."/>
            <person name="Liu M."/>
            <person name="Fu X."/>
            <person name="Pan Q."/>
            <person name="Wang Y."/>
            <person name="Lv Z."/>
            <person name="Lu X."/>
            <person name="Zhang F."/>
            <person name="Jiang W."/>
            <person name="Ma Y."/>
            <person name="Chen M."/>
            <person name="Hao X."/>
            <person name="Li L."/>
            <person name="Tang Y."/>
            <person name="Lv G."/>
            <person name="Zhou Y."/>
            <person name="Sun X."/>
            <person name="Brodelius P.E."/>
            <person name="Rose J.K.C."/>
            <person name="Tang K."/>
        </authorList>
    </citation>
    <scope>NUCLEOTIDE SEQUENCE [LARGE SCALE GENOMIC DNA]</scope>
    <source>
        <strain evidence="3">cv. Huhao1</strain>
        <tissue evidence="2">Leaf</tissue>
    </source>
</reference>
<proteinExistence type="predicted"/>
<organism evidence="2 3">
    <name type="scientific">Artemisia annua</name>
    <name type="common">Sweet wormwood</name>
    <dbReference type="NCBI Taxonomy" id="35608"/>
    <lineage>
        <taxon>Eukaryota</taxon>
        <taxon>Viridiplantae</taxon>
        <taxon>Streptophyta</taxon>
        <taxon>Embryophyta</taxon>
        <taxon>Tracheophyta</taxon>
        <taxon>Spermatophyta</taxon>
        <taxon>Magnoliopsida</taxon>
        <taxon>eudicotyledons</taxon>
        <taxon>Gunneridae</taxon>
        <taxon>Pentapetalae</taxon>
        <taxon>asterids</taxon>
        <taxon>campanulids</taxon>
        <taxon>Asterales</taxon>
        <taxon>Asteraceae</taxon>
        <taxon>Asteroideae</taxon>
        <taxon>Anthemideae</taxon>
        <taxon>Artemisiinae</taxon>
        <taxon>Artemisia</taxon>
    </lineage>
</organism>
<evidence type="ECO:0000313" key="3">
    <source>
        <dbReference type="Proteomes" id="UP000245207"/>
    </source>
</evidence>
<dbReference type="EMBL" id="PKPP01004414">
    <property type="protein sequence ID" value="PWA64472.1"/>
    <property type="molecule type" value="Genomic_DNA"/>
</dbReference>
<keyword evidence="1" id="KW-1133">Transmembrane helix</keyword>
<gene>
    <name evidence="2" type="ORF">CTI12_AA342560</name>
</gene>
<keyword evidence="1" id="KW-0472">Membrane</keyword>
<keyword evidence="1" id="KW-0812">Transmembrane</keyword>
<dbReference type="Proteomes" id="UP000245207">
    <property type="component" value="Unassembled WGS sequence"/>
</dbReference>
<keyword evidence="3" id="KW-1185">Reference proteome</keyword>
<sequence>MEDANILKLLLPAVDNVKEKVMEIKVSTKVSLKFINCSNTVSKGLLGGLSEKINATLFVYVKPWNASFKEVVCGGFALMRNLSTDDVGYKSVENGEIVDYGVVEARVSKAEDNNEDNGDALFVLLLICFVVYMFLF</sequence>
<name>A0A2U1MT99_ARTAN</name>
<accession>A0A2U1MT99</accession>
<feature type="transmembrane region" description="Helical" evidence="1">
    <location>
        <begin position="118"/>
        <end position="135"/>
    </location>
</feature>
<evidence type="ECO:0000313" key="2">
    <source>
        <dbReference type="EMBL" id="PWA64472.1"/>
    </source>
</evidence>